<gene>
    <name evidence="1" type="ORF">HOP53_15345</name>
</gene>
<keyword evidence="2" id="KW-1185">Reference proteome</keyword>
<evidence type="ECO:0000313" key="1">
    <source>
        <dbReference type="EMBL" id="MCE8004213.1"/>
    </source>
</evidence>
<reference evidence="1 2" key="1">
    <citation type="journal article" date="2021" name="Front. Microbiol.">
        <title>Aerobic Denitrification and Heterotrophic Sulfur Oxidation in the Genus Halomonas Revealed by Six Novel Species Characterizations and Genome-Based Analysis.</title>
        <authorList>
            <person name="Wang L."/>
            <person name="Shao Z."/>
        </authorList>
    </citation>
    <scope>NUCLEOTIDE SEQUENCE [LARGE SCALE GENOMIC DNA]</scope>
    <source>
        <strain evidence="1 2">MCCC 1A11081</strain>
    </source>
</reference>
<comment type="caution">
    <text evidence="1">The sequence shown here is derived from an EMBL/GenBank/DDBJ whole genome shotgun (WGS) entry which is preliminary data.</text>
</comment>
<accession>A0ABS9A5Y2</accession>
<proteinExistence type="predicted"/>
<dbReference type="EMBL" id="JABFTX010000003">
    <property type="protein sequence ID" value="MCE8004213.1"/>
    <property type="molecule type" value="Genomic_DNA"/>
</dbReference>
<dbReference type="RefSeq" id="WP_234270844.1">
    <property type="nucleotide sequence ID" value="NZ_JABFTX010000003.1"/>
</dbReference>
<dbReference type="InterPro" id="IPR018755">
    <property type="entry name" value="Phage_Mu_Gp48"/>
</dbReference>
<dbReference type="Proteomes" id="UP001320168">
    <property type="component" value="Unassembled WGS sequence"/>
</dbReference>
<sequence length="210" mass="23156">MGGGLTADDYRGLLFSLLPPGVVWPTEPDSTLHRLQLGQAQEFARVDERGQALLVESDPRQALYLFEEWEASYGLPSRCAPADQSRADRRVALIGRIVGRGGMRAVDYIELAEGLGYAGVEVLEFREATVEVDTPTGHTGAVIGDDINGEDWELTWRVMLPSGVVRESVIDESQIGDPLRSWGDDLVECVLREAAPSWLILQVGYIEEEE</sequence>
<dbReference type="Pfam" id="PF10076">
    <property type="entry name" value="Phage_Mu_Gp48"/>
    <property type="match status" value="1"/>
</dbReference>
<protein>
    <submittedName>
        <fullName evidence="1">DUF2313 domain-containing protein</fullName>
    </submittedName>
</protein>
<evidence type="ECO:0000313" key="2">
    <source>
        <dbReference type="Proteomes" id="UP001320168"/>
    </source>
</evidence>
<organism evidence="1 2">
    <name type="scientific">Billgrantia ethanolica</name>
    <dbReference type="NCBI Taxonomy" id="2733486"/>
    <lineage>
        <taxon>Bacteria</taxon>
        <taxon>Pseudomonadati</taxon>
        <taxon>Pseudomonadota</taxon>
        <taxon>Gammaproteobacteria</taxon>
        <taxon>Oceanospirillales</taxon>
        <taxon>Halomonadaceae</taxon>
        <taxon>Billgrantia</taxon>
    </lineage>
</organism>
<name>A0ABS9A5Y2_9GAMM</name>